<dbReference type="InterPro" id="IPR020605">
    <property type="entry name" value="Octanoyltransferase_CS"/>
</dbReference>
<keyword evidence="3 5" id="KW-0012">Acyltransferase</keyword>
<feature type="binding site" evidence="5">
    <location>
        <begin position="161"/>
        <end position="163"/>
    </location>
    <ligand>
        <name>substrate</name>
    </ligand>
</feature>
<protein>
    <recommendedName>
        <fullName evidence="5 6">Octanoyltransferase</fullName>
        <ecNumber evidence="5 6">2.3.1.181</ecNumber>
    </recommendedName>
    <alternativeName>
        <fullName evidence="5">Lipoate-protein ligase B</fullName>
    </alternativeName>
    <alternativeName>
        <fullName evidence="5">Lipoyl/octanoyl transferase</fullName>
    </alternativeName>
    <alternativeName>
        <fullName evidence="5">Octanoyl-[acyl-carrier-protein]-protein N-octanoyltransferase</fullName>
    </alternativeName>
</protein>
<evidence type="ECO:0000256" key="2">
    <source>
        <dbReference type="ARBA" id="ARBA00022679"/>
    </source>
</evidence>
<proteinExistence type="inferred from homology"/>
<dbReference type="RefSeq" id="WP_094607126.1">
    <property type="nucleotide sequence ID" value="NZ_CP155573.1"/>
</dbReference>
<dbReference type="PANTHER" id="PTHR10993">
    <property type="entry name" value="OCTANOYLTRANSFERASE"/>
    <property type="match status" value="1"/>
</dbReference>
<dbReference type="CDD" id="cd16444">
    <property type="entry name" value="LipB"/>
    <property type="match status" value="1"/>
</dbReference>
<keyword evidence="9" id="KW-1185">Reference proteome</keyword>
<comment type="catalytic activity">
    <reaction evidence="5 6">
        <text>octanoyl-[ACP] + L-lysyl-[protein] = N(6)-octanoyl-L-lysyl-[protein] + holo-[ACP] + H(+)</text>
        <dbReference type="Rhea" id="RHEA:17665"/>
        <dbReference type="Rhea" id="RHEA-COMP:9636"/>
        <dbReference type="Rhea" id="RHEA-COMP:9685"/>
        <dbReference type="Rhea" id="RHEA-COMP:9752"/>
        <dbReference type="Rhea" id="RHEA-COMP:9928"/>
        <dbReference type="ChEBI" id="CHEBI:15378"/>
        <dbReference type="ChEBI" id="CHEBI:29969"/>
        <dbReference type="ChEBI" id="CHEBI:64479"/>
        <dbReference type="ChEBI" id="CHEBI:78463"/>
        <dbReference type="ChEBI" id="CHEBI:78809"/>
        <dbReference type="EC" id="2.3.1.181"/>
    </reaction>
</comment>
<feature type="site" description="Lowers pKa of active site Cys" evidence="5">
    <location>
        <position position="145"/>
    </location>
</feature>
<evidence type="ECO:0000256" key="6">
    <source>
        <dbReference type="PIRNR" id="PIRNR016262"/>
    </source>
</evidence>
<dbReference type="InterPro" id="IPR000544">
    <property type="entry name" value="Octanoyltransferase"/>
</dbReference>
<dbReference type="PANTHER" id="PTHR10993:SF7">
    <property type="entry name" value="LIPOYLTRANSFERASE 2, MITOCHONDRIAL-RELATED"/>
    <property type="match status" value="1"/>
</dbReference>
<comment type="subcellular location">
    <subcellularLocation>
        <location evidence="5">Cytoplasm</location>
    </subcellularLocation>
</comment>
<dbReference type="PROSITE" id="PS51733">
    <property type="entry name" value="BPL_LPL_CATALYTIC"/>
    <property type="match status" value="1"/>
</dbReference>
<dbReference type="Gene3D" id="3.30.930.10">
    <property type="entry name" value="Bira Bifunctional Protein, Domain 2"/>
    <property type="match status" value="1"/>
</dbReference>
<dbReference type="NCBIfam" id="TIGR00214">
    <property type="entry name" value="lipB"/>
    <property type="match status" value="1"/>
</dbReference>
<accession>A0ABZ3IMT1</accession>
<sequence>MATSCSKICKLLLLGRTPYRAAWKLQQEISSVRRSGRGDDTLILLEHEPVYTMGRSGSQDNVKASQETLLAAGLEVIEVDRGGDVTYHGPGQLVGYPVLDLKEYGHDLHRYSRMLEEVIIRTLAEYGISSFRENGLTGVWTEKGKIAAIGIGVRNWVSIHGFSLNINPDMWYFSLINPCGITNRPVATMRDFGIDASLDEVRGKLEQQFTAVFNVQLLPVQEDCVDELIPARTHAVG</sequence>
<dbReference type="Pfam" id="PF21948">
    <property type="entry name" value="LplA-B_cat"/>
    <property type="match status" value="1"/>
</dbReference>
<name>A0ABZ3IMT1_9FIRM</name>
<dbReference type="InterPro" id="IPR004143">
    <property type="entry name" value="BPL_LPL_catalytic"/>
</dbReference>
<dbReference type="SUPFAM" id="SSF55681">
    <property type="entry name" value="Class II aaRS and biotin synthetases"/>
    <property type="match status" value="1"/>
</dbReference>
<evidence type="ECO:0000259" key="7">
    <source>
        <dbReference type="PROSITE" id="PS51733"/>
    </source>
</evidence>
<feature type="binding site" evidence="5">
    <location>
        <begin position="81"/>
        <end position="88"/>
    </location>
    <ligand>
        <name>substrate</name>
    </ligand>
</feature>
<dbReference type="PROSITE" id="PS01313">
    <property type="entry name" value="LIPB"/>
    <property type="match status" value="1"/>
</dbReference>
<evidence type="ECO:0000313" key="9">
    <source>
        <dbReference type="Proteomes" id="UP000216752"/>
    </source>
</evidence>
<gene>
    <name evidence="5 8" type="primary">lipB</name>
    <name evidence="8" type="ORF">SPSIL_030530</name>
</gene>
<comment type="similarity">
    <text evidence="5 6">Belongs to the LipB family.</text>
</comment>
<evidence type="ECO:0000256" key="1">
    <source>
        <dbReference type="ARBA" id="ARBA00004821"/>
    </source>
</evidence>
<evidence type="ECO:0000256" key="4">
    <source>
        <dbReference type="ARBA" id="ARBA00024732"/>
    </source>
</evidence>
<comment type="pathway">
    <text evidence="1 5 6">Protein modification; protein lipoylation via endogenous pathway; protein N(6)-(lipoyl)lysine from octanoyl-[acyl-carrier-protein]: step 1/2.</text>
</comment>
<comment type="miscellaneous">
    <text evidence="5">In the reaction, the free carboxyl group of octanoic acid is attached via an amide linkage to the epsilon-amino group of a specific lysine residue of lipoyl domains of lipoate-dependent enzymes.</text>
</comment>
<dbReference type="InterPro" id="IPR045864">
    <property type="entry name" value="aa-tRNA-synth_II/BPL/LPL"/>
</dbReference>
<feature type="active site" description="Acyl-thioester intermediate" evidence="5">
    <location>
        <position position="179"/>
    </location>
</feature>
<feature type="domain" description="BPL/LPL catalytic" evidence="7">
    <location>
        <begin position="36"/>
        <end position="217"/>
    </location>
</feature>
<dbReference type="NCBIfam" id="NF010925">
    <property type="entry name" value="PRK14345.1"/>
    <property type="match status" value="1"/>
</dbReference>
<reference evidence="8" key="1">
    <citation type="submission" date="2024-05" db="EMBL/GenBank/DDBJ databases">
        <title>Isolation and characterization of Sporomusa carbonis sp. nov., a carboxydotrophic hydrogenogen in the genus of Sporomusa isolated from a charcoal burning pile.</title>
        <authorList>
            <person name="Boeer T."/>
            <person name="Rosenbaum F."/>
            <person name="Eysell L."/>
            <person name="Mueller V."/>
            <person name="Daniel R."/>
            <person name="Poehlein A."/>
        </authorList>
    </citation>
    <scope>NUCLEOTIDE SEQUENCE [LARGE SCALE GENOMIC DNA]</scope>
    <source>
        <strain evidence="8">DSM 10669</strain>
    </source>
</reference>
<dbReference type="GO" id="GO:0033819">
    <property type="term" value="F:lipoyl(octanoyl) transferase activity"/>
    <property type="evidence" value="ECO:0007669"/>
    <property type="project" value="UniProtKB-EC"/>
</dbReference>
<dbReference type="PIRSF" id="PIRSF016262">
    <property type="entry name" value="LPLase"/>
    <property type="match status" value="1"/>
</dbReference>
<dbReference type="EMBL" id="CP155573">
    <property type="protein sequence ID" value="XFO66885.1"/>
    <property type="molecule type" value="Genomic_DNA"/>
</dbReference>
<organism evidence="8 9">
    <name type="scientific">Sporomusa silvacetica DSM 10669</name>
    <dbReference type="NCBI Taxonomy" id="1123289"/>
    <lineage>
        <taxon>Bacteria</taxon>
        <taxon>Bacillati</taxon>
        <taxon>Bacillota</taxon>
        <taxon>Negativicutes</taxon>
        <taxon>Selenomonadales</taxon>
        <taxon>Sporomusaceae</taxon>
        <taxon>Sporomusa</taxon>
    </lineage>
</organism>
<comment type="function">
    <text evidence="4 5 6">Catalyzes the transfer of endogenously produced octanoic acid from octanoyl-acyl-carrier-protein onto the lipoyl domains of lipoate-dependent enzymes. Lipoyl-ACP can also act as a substrate although octanoyl-ACP is likely to be the physiological substrate.</text>
</comment>
<feature type="binding site" evidence="5">
    <location>
        <begin position="148"/>
        <end position="150"/>
    </location>
    <ligand>
        <name>substrate</name>
    </ligand>
</feature>
<dbReference type="HAMAP" id="MF_00013">
    <property type="entry name" value="LipB"/>
    <property type="match status" value="1"/>
</dbReference>
<evidence type="ECO:0000313" key="8">
    <source>
        <dbReference type="EMBL" id="XFO66885.1"/>
    </source>
</evidence>
<keyword evidence="2 5" id="KW-0808">Transferase</keyword>
<keyword evidence="5" id="KW-0963">Cytoplasm</keyword>
<evidence type="ECO:0000256" key="3">
    <source>
        <dbReference type="ARBA" id="ARBA00023315"/>
    </source>
</evidence>
<dbReference type="Proteomes" id="UP000216752">
    <property type="component" value="Chromosome"/>
</dbReference>
<evidence type="ECO:0000256" key="5">
    <source>
        <dbReference type="HAMAP-Rule" id="MF_00013"/>
    </source>
</evidence>
<dbReference type="EC" id="2.3.1.181" evidence="5 6"/>